<dbReference type="SUPFAM" id="SSF53254">
    <property type="entry name" value="Phosphoglycerate mutase-like"/>
    <property type="match status" value="1"/>
</dbReference>
<evidence type="ECO:0000313" key="2">
    <source>
        <dbReference type="EMBL" id="KAI1697165.1"/>
    </source>
</evidence>
<comment type="caution">
    <text evidence="2">The sequence shown here is derived from an EMBL/GenBank/DDBJ whole genome shotgun (WGS) entry which is preliminary data.</text>
</comment>
<dbReference type="InterPro" id="IPR013078">
    <property type="entry name" value="His_Pase_superF_clade-1"/>
</dbReference>
<proteinExistence type="predicted"/>
<name>A0AAD4MKT3_9BILA</name>
<accession>A0AAD4MKT3</accession>
<dbReference type="EMBL" id="JAKKPZ010000283">
    <property type="protein sequence ID" value="KAI1697165.1"/>
    <property type="molecule type" value="Genomic_DNA"/>
</dbReference>
<protein>
    <submittedName>
        <fullName evidence="2">Histidine phosphatase superfamily (Branch 1) domain-containing protein</fullName>
    </submittedName>
</protein>
<sequence>MPKNEEEESNASNSNPSVSQKPKLKYERLNKLVAVSTKAPWLCKHKIVTLVRNAERVDRVFPEWLSENINDAGMYQPDDLNLPVVLWARPDGYRCYMDDCPVTEIGACVSQLVGRGLRKSPLMPIQRFYCSPAFRSVQTALEMSKGLGGIVEICIEPALFDFLGWYKKMPSLLSTADFLRLEMNINPEYVEKKSRKELQSLVGKETIDGFYARISKAIREIVKREHKISHFVIITHAPGNEFITILVNVMEIIGVDAAIKSLKNCAPTAITENDLLHMGTYYPYSSTVTLANNGDDWSFVHDPFPSFSYLGTTNRVNSKFVERTLAKGAGIPVESQESKK</sequence>
<dbReference type="Gene3D" id="3.40.50.1240">
    <property type="entry name" value="Phosphoglycerate mutase-like"/>
    <property type="match status" value="1"/>
</dbReference>
<organism evidence="2 3">
    <name type="scientific">Ditylenchus destructor</name>
    <dbReference type="NCBI Taxonomy" id="166010"/>
    <lineage>
        <taxon>Eukaryota</taxon>
        <taxon>Metazoa</taxon>
        <taxon>Ecdysozoa</taxon>
        <taxon>Nematoda</taxon>
        <taxon>Chromadorea</taxon>
        <taxon>Rhabditida</taxon>
        <taxon>Tylenchina</taxon>
        <taxon>Tylenchomorpha</taxon>
        <taxon>Sphaerularioidea</taxon>
        <taxon>Anguinidae</taxon>
        <taxon>Anguininae</taxon>
        <taxon>Ditylenchus</taxon>
    </lineage>
</organism>
<evidence type="ECO:0000313" key="3">
    <source>
        <dbReference type="Proteomes" id="UP001201812"/>
    </source>
</evidence>
<feature type="region of interest" description="Disordered" evidence="1">
    <location>
        <begin position="1"/>
        <end position="22"/>
    </location>
</feature>
<dbReference type="InterPro" id="IPR051710">
    <property type="entry name" value="Phosphatase_SH3-domain"/>
</dbReference>
<dbReference type="GO" id="GO:0016791">
    <property type="term" value="F:phosphatase activity"/>
    <property type="evidence" value="ECO:0007669"/>
    <property type="project" value="UniProtKB-ARBA"/>
</dbReference>
<evidence type="ECO:0000256" key="1">
    <source>
        <dbReference type="SAM" id="MobiDB-lite"/>
    </source>
</evidence>
<reference evidence="2" key="1">
    <citation type="submission" date="2022-01" db="EMBL/GenBank/DDBJ databases">
        <title>Genome Sequence Resource for Two Populations of Ditylenchus destructor, the Migratory Endoparasitic Phytonematode.</title>
        <authorList>
            <person name="Zhang H."/>
            <person name="Lin R."/>
            <person name="Xie B."/>
        </authorList>
    </citation>
    <scope>NUCLEOTIDE SEQUENCE</scope>
    <source>
        <strain evidence="2">BazhouSP</strain>
    </source>
</reference>
<dbReference type="PANTHER" id="PTHR16469">
    <property type="entry name" value="UBIQUITIN-ASSOCIATED AND SH3 DOMAIN-CONTAINING BA-RELATED"/>
    <property type="match status" value="1"/>
</dbReference>
<dbReference type="AlphaFoldDB" id="A0AAD4MKT3"/>
<keyword evidence="3" id="KW-1185">Reference proteome</keyword>
<dbReference type="PANTHER" id="PTHR16469:SF27">
    <property type="entry name" value="UBIQUITIN-ASSOCIATED AND SH3 DOMAIN-CONTAINING BA-RELATED"/>
    <property type="match status" value="1"/>
</dbReference>
<dbReference type="Pfam" id="PF00300">
    <property type="entry name" value="His_Phos_1"/>
    <property type="match status" value="1"/>
</dbReference>
<gene>
    <name evidence="2" type="ORF">DdX_18650</name>
</gene>
<dbReference type="Proteomes" id="UP001201812">
    <property type="component" value="Unassembled WGS sequence"/>
</dbReference>
<dbReference type="InterPro" id="IPR029033">
    <property type="entry name" value="His_PPase_superfam"/>
</dbReference>